<dbReference type="RefSeq" id="WP_196815464.1">
    <property type="nucleotide sequence ID" value="NZ_CP012850.1"/>
</dbReference>
<dbReference type="AlphaFoldDB" id="A0A654M0W2"/>
<dbReference type="OrthoDB" id="11104at2157"/>
<sequence>MDKAPLLSRDWIKMTMKYPGFCLICKQKINSAEVGYWSRAAKSILHENCYNLSELHDNKNQDLLNNKTDQSKNKEDNLLANFITQRQNKEKCFICGSQVDFRDTLILALLKLERNIGTLETFFCSECLSISDLNVFEEYKHAFSKNL</sequence>
<keyword evidence="2" id="KW-1185">Reference proteome</keyword>
<evidence type="ECO:0000313" key="2">
    <source>
        <dbReference type="Proteomes" id="UP000058925"/>
    </source>
</evidence>
<dbReference type="GeneID" id="60421925"/>
<reference evidence="2" key="1">
    <citation type="submission" date="2015-10" db="EMBL/GenBank/DDBJ databases">
        <title>Niche specialization of a soil ammonia-oxidizing archaeon, Candidatus Nitrosocosmicus oleophilus.</title>
        <authorList>
            <person name="Jung M.-Y."/>
            <person name="Rhee S.-K."/>
        </authorList>
    </citation>
    <scope>NUCLEOTIDE SEQUENCE [LARGE SCALE GENOMIC DNA]</scope>
    <source>
        <strain evidence="2">MY3</strain>
    </source>
</reference>
<dbReference type="Proteomes" id="UP000058925">
    <property type="component" value="Chromosome"/>
</dbReference>
<protein>
    <submittedName>
        <fullName evidence="1">Uncharacterized protein</fullName>
    </submittedName>
</protein>
<proteinExistence type="predicted"/>
<accession>A0A654M0W2</accession>
<dbReference type="KEGG" id="taa:NMY3_01936"/>
<name>A0A654M0W2_9ARCH</name>
<organism evidence="1 2">
    <name type="scientific">Candidatus Nitrosocosmicus oleophilus</name>
    <dbReference type="NCBI Taxonomy" id="1353260"/>
    <lineage>
        <taxon>Archaea</taxon>
        <taxon>Nitrososphaerota</taxon>
        <taxon>Nitrososphaeria</taxon>
        <taxon>Nitrososphaerales</taxon>
        <taxon>Nitrososphaeraceae</taxon>
        <taxon>Candidatus Nitrosocosmicus</taxon>
    </lineage>
</organism>
<evidence type="ECO:0000313" key="1">
    <source>
        <dbReference type="EMBL" id="ALI36139.1"/>
    </source>
</evidence>
<dbReference type="EMBL" id="CP012850">
    <property type="protein sequence ID" value="ALI36139.1"/>
    <property type="molecule type" value="Genomic_DNA"/>
</dbReference>
<gene>
    <name evidence="1" type="ORF">NMY3_01936</name>
</gene>